<proteinExistence type="predicted"/>
<dbReference type="PANTHER" id="PTHR11362">
    <property type="entry name" value="PHOSPHATIDYLETHANOLAMINE-BINDING PROTEIN"/>
    <property type="match status" value="1"/>
</dbReference>
<sequence>MAHADPLSSILSAFQRDHVLPDVLPETFNASVLFSIVYPNGAEVLLGNELTVDDTQDEPEIRFAAMNMPWEQVEIDEEPGSGEVAYTLAMVDPDAPSRAEPLYKSFRHWVITGLKSPPLSTNAAAELNALKTKPSTTPYRPPGPPPKSGLHRYVFLLFQEPASGTPFVVPQGEPEYGAALEERRSWDPIAFGERYGLKLVGANHFLVRAATE</sequence>
<dbReference type="SUPFAM" id="SSF49777">
    <property type="entry name" value="PEBP-like"/>
    <property type="match status" value="1"/>
</dbReference>
<dbReference type="OMA" id="NWGYGTP"/>
<dbReference type="Proteomes" id="UP000092993">
    <property type="component" value="Unassembled WGS sequence"/>
</dbReference>
<keyword evidence="2" id="KW-1185">Reference proteome</keyword>
<reference evidence="1 2" key="1">
    <citation type="submission" date="2016-03" db="EMBL/GenBank/DDBJ databases">
        <title>Whole genome sequencing of Grifola frondosa 9006-11.</title>
        <authorList>
            <person name="Min B."/>
            <person name="Park H."/>
            <person name="Kim J.-G."/>
            <person name="Cho H."/>
            <person name="Oh Y.-L."/>
            <person name="Kong W.-S."/>
            <person name="Choi I.-G."/>
        </authorList>
    </citation>
    <scope>NUCLEOTIDE SEQUENCE [LARGE SCALE GENOMIC DNA]</scope>
    <source>
        <strain evidence="1 2">9006-11</strain>
    </source>
</reference>
<organism evidence="1 2">
    <name type="scientific">Grifola frondosa</name>
    <name type="common">Maitake</name>
    <name type="synonym">Polyporus frondosus</name>
    <dbReference type="NCBI Taxonomy" id="5627"/>
    <lineage>
        <taxon>Eukaryota</taxon>
        <taxon>Fungi</taxon>
        <taxon>Dikarya</taxon>
        <taxon>Basidiomycota</taxon>
        <taxon>Agaricomycotina</taxon>
        <taxon>Agaricomycetes</taxon>
        <taxon>Polyporales</taxon>
        <taxon>Grifolaceae</taxon>
        <taxon>Grifola</taxon>
    </lineage>
</organism>
<comment type="caution">
    <text evidence="1">The sequence shown here is derived from an EMBL/GenBank/DDBJ whole genome shotgun (WGS) entry which is preliminary data.</text>
</comment>
<dbReference type="GO" id="GO:0030162">
    <property type="term" value="P:regulation of proteolysis"/>
    <property type="evidence" value="ECO:0007669"/>
    <property type="project" value="TreeGrafter"/>
</dbReference>
<dbReference type="GO" id="GO:0030414">
    <property type="term" value="F:peptidase inhibitor activity"/>
    <property type="evidence" value="ECO:0007669"/>
    <property type="project" value="TreeGrafter"/>
</dbReference>
<dbReference type="Pfam" id="PF01161">
    <property type="entry name" value="PBP"/>
    <property type="match status" value="1"/>
</dbReference>
<dbReference type="InterPro" id="IPR035810">
    <property type="entry name" value="PEBP_euk"/>
</dbReference>
<accession>A0A1C7MNI1</accession>
<name>A0A1C7MNI1_GRIFR</name>
<dbReference type="STRING" id="5627.A0A1C7MNI1"/>
<dbReference type="Gene3D" id="3.90.280.10">
    <property type="entry name" value="PEBP-like"/>
    <property type="match status" value="1"/>
</dbReference>
<dbReference type="GO" id="GO:0046578">
    <property type="term" value="P:regulation of Ras protein signal transduction"/>
    <property type="evidence" value="ECO:0007669"/>
    <property type="project" value="TreeGrafter"/>
</dbReference>
<dbReference type="AlphaFoldDB" id="A0A1C7MNI1"/>
<dbReference type="InterPro" id="IPR036610">
    <property type="entry name" value="PEBP-like_sf"/>
</dbReference>
<dbReference type="InterPro" id="IPR008914">
    <property type="entry name" value="PEBP"/>
</dbReference>
<dbReference type="CDD" id="cd00866">
    <property type="entry name" value="PEBP_euk"/>
    <property type="match status" value="1"/>
</dbReference>
<dbReference type="OrthoDB" id="2506647at2759"/>
<dbReference type="GO" id="GO:0005543">
    <property type="term" value="F:phospholipid binding"/>
    <property type="evidence" value="ECO:0007669"/>
    <property type="project" value="TreeGrafter"/>
</dbReference>
<evidence type="ECO:0000313" key="1">
    <source>
        <dbReference type="EMBL" id="OBZ78009.1"/>
    </source>
</evidence>
<evidence type="ECO:0000313" key="2">
    <source>
        <dbReference type="Proteomes" id="UP000092993"/>
    </source>
</evidence>
<dbReference type="EMBL" id="LUGG01000002">
    <property type="protein sequence ID" value="OBZ78009.1"/>
    <property type="molecule type" value="Genomic_DNA"/>
</dbReference>
<gene>
    <name evidence="1" type="primary">F40A3.3</name>
    <name evidence="1" type="ORF">A0H81_01652</name>
</gene>
<dbReference type="PANTHER" id="PTHR11362:SF148">
    <property type="entry name" value="CARBOXYPEPTIDASE Y INHIBITOR"/>
    <property type="match status" value="1"/>
</dbReference>
<protein>
    <submittedName>
        <fullName evidence="1">Phosphatidylethanolamine-binding F40A3.3</fullName>
    </submittedName>
</protein>